<dbReference type="InterPro" id="IPR013106">
    <property type="entry name" value="Ig_V-set"/>
</dbReference>
<organism evidence="5 6">
    <name type="scientific">Anabas testudineus</name>
    <name type="common">Climbing perch</name>
    <name type="synonym">Anthias testudineus</name>
    <dbReference type="NCBI Taxonomy" id="64144"/>
    <lineage>
        <taxon>Eukaryota</taxon>
        <taxon>Metazoa</taxon>
        <taxon>Chordata</taxon>
        <taxon>Craniata</taxon>
        <taxon>Vertebrata</taxon>
        <taxon>Euteleostomi</taxon>
        <taxon>Actinopterygii</taxon>
        <taxon>Neopterygii</taxon>
        <taxon>Teleostei</taxon>
        <taxon>Neoteleostei</taxon>
        <taxon>Acanthomorphata</taxon>
        <taxon>Anabantaria</taxon>
        <taxon>Anabantiformes</taxon>
        <taxon>Anabantoidei</taxon>
        <taxon>Anabantidae</taxon>
        <taxon>Anabas</taxon>
    </lineage>
</organism>
<accession>A0A3Q1J6Q0</accession>
<proteinExistence type="predicted"/>
<keyword evidence="3" id="KW-0393">Immunoglobulin domain</keyword>
<dbReference type="InterPro" id="IPR036179">
    <property type="entry name" value="Ig-like_dom_sf"/>
</dbReference>
<dbReference type="Ensembl" id="ENSATET00000011050.2">
    <property type="protein sequence ID" value="ENSATEP00000010866.2"/>
    <property type="gene ID" value="ENSATEG00000007625.2"/>
</dbReference>
<dbReference type="GeneTree" id="ENSGT00940000177043"/>
<evidence type="ECO:0000313" key="6">
    <source>
        <dbReference type="Proteomes" id="UP000265040"/>
    </source>
</evidence>
<dbReference type="SUPFAM" id="SSF48726">
    <property type="entry name" value="Immunoglobulin"/>
    <property type="match status" value="1"/>
</dbReference>
<dbReference type="GO" id="GO:0050852">
    <property type="term" value="P:T cell receptor signaling pathway"/>
    <property type="evidence" value="ECO:0007669"/>
    <property type="project" value="TreeGrafter"/>
</dbReference>
<dbReference type="PANTHER" id="PTHR24100:SF151">
    <property type="entry name" value="ICOS LIGAND"/>
    <property type="match status" value="1"/>
</dbReference>
<protein>
    <recommendedName>
        <fullName evidence="4">Ig-like domain-containing protein</fullName>
    </recommendedName>
</protein>
<evidence type="ECO:0000256" key="3">
    <source>
        <dbReference type="ARBA" id="ARBA00023319"/>
    </source>
</evidence>
<dbReference type="Proteomes" id="UP000265040">
    <property type="component" value="Chromosome 18"/>
</dbReference>
<comment type="subcellular location">
    <subcellularLocation>
        <location evidence="1">Membrane</location>
    </subcellularLocation>
</comment>
<dbReference type="PROSITE" id="PS50835">
    <property type="entry name" value="IG_LIKE"/>
    <property type="match status" value="1"/>
</dbReference>
<evidence type="ECO:0000256" key="2">
    <source>
        <dbReference type="ARBA" id="ARBA00023136"/>
    </source>
</evidence>
<dbReference type="GO" id="GO:0005102">
    <property type="term" value="F:signaling receptor binding"/>
    <property type="evidence" value="ECO:0007669"/>
    <property type="project" value="TreeGrafter"/>
</dbReference>
<reference evidence="5" key="2">
    <citation type="submission" date="2025-08" db="UniProtKB">
        <authorList>
            <consortium name="Ensembl"/>
        </authorList>
    </citation>
    <scope>IDENTIFICATION</scope>
</reference>
<dbReference type="PANTHER" id="PTHR24100">
    <property type="entry name" value="BUTYROPHILIN"/>
    <property type="match status" value="1"/>
</dbReference>
<dbReference type="InterPro" id="IPR050504">
    <property type="entry name" value="IgSF_BTN/MOG"/>
</dbReference>
<keyword evidence="6" id="KW-1185">Reference proteome</keyword>
<keyword evidence="2" id="KW-0472">Membrane</keyword>
<evidence type="ECO:0000313" key="5">
    <source>
        <dbReference type="Ensembl" id="ENSATEP00000010866.2"/>
    </source>
</evidence>
<name>A0A3Q1J6Q0_ANATE</name>
<dbReference type="InParanoid" id="A0A3Q1J6Q0"/>
<dbReference type="InterPro" id="IPR013783">
    <property type="entry name" value="Ig-like_fold"/>
</dbReference>
<evidence type="ECO:0000256" key="1">
    <source>
        <dbReference type="ARBA" id="ARBA00004370"/>
    </source>
</evidence>
<reference evidence="5" key="1">
    <citation type="submission" date="2021-04" db="EMBL/GenBank/DDBJ databases">
        <authorList>
            <consortium name="Wellcome Sanger Institute Data Sharing"/>
        </authorList>
    </citation>
    <scope>NUCLEOTIDE SEQUENCE [LARGE SCALE GENOMIC DNA]</scope>
</reference>
<feature type="domain" description="Ig-like" evidence="4">
    <location>
        <begin position="32"/>
        <end position="123"/>
    </location>
</feature>
<dbReference type="GO" id="GO:0001817">
    <property type="term" value="P:regulation of cytokine production"/>
    <property type="evidence" value="ECO:0007669"/>
    <property type="project" value="TreeGrafter"/>
</dbReference>
<dbReference type="InterPro" id="IPR007110">
    <property type="entry name" value="Ig-like_dom"/>
</dbReference>
<evidence type="ECO:0000259" key="4">
    <source>
        <dbReference type="PROSITE" id="PS50835"/>
    </source>
</evidence>
<reference evidence="5" key="3">
    <citation type="submission" date="2025-09" db="UniProtKB">
        <authorList>
            <consortium name="Ensembl"/>
        </authorList>
    </citation>
    <scope>IDENTIFICATION</scope>
</reference>
<dbReference type="GO" id="GO:0009897">
    <property type="term" value="C:external side of plasma membrane"/>
    <property type="evidence" value="ECO:0007669"/>
    <property type="project" value="TreeGrafter"/>
</dbReference>
<dbReference type="AlphaFoldDB" id="A0A3Q1J6Q0"/>
<dbReference type="OrthoDB" id="7225082at2759"/>
<dbReference type="Pfam" id="PF07686">
    <property type="entry name" value="V-set"/>
    <property type="match status" value="1"/>
</dbReference>
<sequence>FQIALISASCIMEKTSVYWLLGEFSLLDDHYVTLHCQDTRKVSIELIKWSKPDLKSDKYVYLFRDGSMCISCQHPLFHDRVELKDPEMKNGDASVILKNVTVNDTGTYECCVGHGQDVHEYLTSSRMEENGFDTLVVCQLLLLLLLLFISGF</sequence>
<dbReference type="Gene3D" id="2.60.40.10">
    <property type="entry name" value="Immunoglobulins"/>
    <property type="match status" value="1"/>
</dbReference>